<protein>
    <submittedName>
        <fullName evidence="2">Uncharacterized protein</fullName>
    </submittedName>
</protein>
<evidence type="ECO:0000313" key="3">
    <source>
        <dbReference type="Proteomes" id="UP001152885"/>
    </source>
</evidence>
<evidence type="ECO:0000256" key="1">
    <source>
        <dbReference type="SAM" id="SignalP"/>
    </source>
</evidence>
<gene>
    <name evidence="2" type="ORF">CANVERA_P1473</name>
</gene>
<reference evidence="2" key="1">
    <citation type="submission" date="2022-12" db="EMBL/GenBank/DDBJ databases">
        <authorList>
            <person name="Brejova B."/>
        </authorList>
    </citation>
    <scope>NUCLEOTIDE SEQUENCE</scope>
</reference>
<proteinExistence type="predicted"/>
<feature type="chain" id="PRO_5040827219" evidence="1">
    <location>
        <begin position="18"/>
        <end position="146"/>
    </location>
</feature>
<keyword evidence="1" id="KW-0732">Signal</keyword>
<comment type="caution">
    <text evidence="2">The sequence shown here is derived from an EMBL/GenBank/DDBJ whole genome shotgun (WGS) entry which is preliminary data.</text>
</comment>
<accession>A0A9W4TUS5</accession>
<name>A0A9W4TUS5_9ASCO</name>
<feature type="signal peptide" evidence="1">
    <location>
        <begin position="1"/>
        <end position="17"/>
    </location>
</feature>
<organism evidence="2 3">
    <name type="scientific">Candida verbasci</name>
    <dbReference type="NCBI Taxonomy" id="1227364"/>
    <lineage>
        <taxon>Eukaryota</taxon>
        <taxon>Fungi</taxon>
        <taxon>Dikarya</taxon>
        <taxon>Ascomycota</taxon>
        <taxon>Saccharomycotina</taxon>
        <taxon>Pichiomycetes</taxon>
        <taxon>Debaryomycetaceae</taxon>
        <taxon>Candida/Lodderomyces clade</taxon>
        <taxon>Candida</taxon>
    </lineage>
</organism>
<dbReference type="EMBL" id="CANTUO010000001">
    <property type="protein sequence ID" value="CAI5756956.1"/>
    <property type="molecule type" value="Genomic_DNA"/>
</dbReference>
<evidence type="ECO:0000313" key="2">
    <source>
        <dbReference type="EMBL" id="CAI5756956.1"/>
    </source>
</evidence>
<sequence length="146" mass="16211">MKIISFILFFFISFSISATINTSSPSIEELSSSALSKRATTNDKILKECPTCVTYLKDGKKACSKYFKNNLKFMNCLCSKKGNKFWKDYNKCTTCPAYKKYIKANGAKYFTGNEVKKTSCKADDDTKKLMGAVFAASIEAVTSGSK</sequence>
<dbReference type="AlphaFoldDB" id="A0A9W4TUS5"/>
<dbReference type="Proteomes" id="UP001152885">
    <property type="component" value="Unassembled WGS sequence"/>
</dbReference>
<keyword evidence="3" id="KW-1185">Reference proteome</keyword>